<name>A0A811T1B4_9EURY</name>
<reference evidence="1" key="1">
    <citation type="submission" date="2020-10" db="EMBL/GenBank/DDBJ databases">
        <authorList>
            <person name="Hahn C.J."/>
            <person name="Laso-Perez R."/>
            <person name="Vulcano F."/>
            <person name="Vaziourakis K.-M."/>
            <person name="Stokke R."/>
            <person name="Steen I.H."/>
            <person name="Teske A."/>
            <person name="Boetius A."/>
            <person name="Liebeke M."/>
            <person name="Amann R."/>
            <person name="Knittel K."/>
        </authorList>
    </citation>
    <scope>NUCLEOTIDE SEQUENCE</scope>
    <source>
        <strain evidence="1">Gfbio:e3339647-f889-4370-9287-4fb5cb688e4c:AG394J04_GoMArc1</strain>
    </source>
</reference>
<evidence type="ECO:0000313" key="1">
    <source>
        <dbReference type="EMBL" id="CAD6490976.1"/>
    </source>
</evidence>
<dbReference type="EMBL" id="CAJHIP010000001">
    <property type="protein sequence ID" value="CAD6490976.1"/>
    <property type="molecule type" value="Genomic_DNA"/>
</dbReference>
<dbReference type="AlphaFoldDB" id="A0A811T1B4"/>
<accession>A0A811T1B4</accession>
<dbReference type="Proteomes" id="UP000603056">
    <property type="component" value="Unassembled WGS sequence"/>
</dbReference>
<sequence length="48" mass="4749">MTRVLLVLLIAAAVCMASAGVGAADEVNVTLEGITLSKDTATSNSGRG</sequence>
<evidence type="ECO:0000313" key="2">
    <source>
        <dbReference type="Proteomes" id="UP000603056"/>
    </source>
</evidence>
<organism evidence="1 2">
    <name type="scientific">Candidatus Argoarchaeum ethanivorans</name>
    <dbReference type="NCBI Taxonomy" id="2608793"/>
    <lineage>
        <taxon>Archaea</taxon>
        <taxon>Methanobacteriati</taxon>
        <taxon>Methanobacteriota</taxon>
        <taxon>Stenosarchaea group</taxon>
        <taxon>Methanomicrobia</taxon>
        <taxon>Methanosarcinales</taxon>
        <taxon>Methanosarcinales incertae sedis</taxon>
        <taxon>GOM Arc I cluster</taxon>
        <taxon>Candidatus Argoarchaeum</taxon>
    </lineage>
</organism>
<comment type="caution">
    <text evidence="1">The sequence shown here is derived from an EMBL/GenBank/DDBJ whole genome shotgun (WGS) entry which is preliminary data.</text>
</comment>
<proteinExistence type="predicted"/>
<gene>
    <name evidence="1" type="ORF">FFODKBPE_00060</name>
</gene>
<protein>
    <submittedName>
        <fullName evidence="1">Uncharacterized protein</fullName>
    </submittedName>
</protein>